<feature type="compositionally biased region" description="Low complexity" evidence="5">
    <location>
        <begin position="332"/>
        <end position="350"/>
    </location>
</feature>
<dbReference type="Gene3D" id="3.30.1150.10">
    <property type="match status" value="1"/>
</dbReference>
<feature type="region of interest" description="Disordered" evidence="5">
    <location>
        <begin position="270"/>
        <end position="418"/>
    </location>
</feature>
<dbReference type="AlphaFoldDB" id="A0A1G7PXV5"/>
<evidence type="ECO:0000313" key="7">
    <source>
        <dbReference type="EMBL" id="SDF91085.1"/>
    </source>
</evidence>
<feature type="compositionally biased region" description="Low complexity" evidence="5">
    <location>
        <begin position="270"/>
        <end position="283"/>
    </location>
</feature>
<organism evidence="7 8">
    <name type="scientific">Terriglobus roseus</name>
    <dbReference type="NCBI Taxonomy" id="392734"/>
    <lineage>
        <taxon>Bacteria</taxon>
        <taxon>Pseudomonadati</taxon>
        <taxon>Acidobacteriota</taxon>
        <taxon>Terriglobia</taxon>
        <taxon>Terriglobales</taxon>
        <taxon>Acidobacteriaceae</taxon>
        <taxon>Terriglobus</taxon>
    </lineage>
</organism>
<accession>A0A1G7PXV5</accession>
<feature type="compositionally biased region" description="Low complexity" evidence="5">
    <location>
        <begin position="360"/>
        <end position="393"/>
    </location>
</feature>
<dbReference type="Pfam" id="PF03544">
    <property type="entry name" value="TonB_C"/>
    <property type="match status" value="1"/>
</dbReference>
<name>A0A1G7PXV5_9BACT</name>
<dbReference type="GO" id="GO:0016020">
    <property type="term" value="C:membrane"/>
    <property type="evidence" value="ECO:0007669"/>
    <property type="project" value="UniProtKB-SubCell"/>
</dbReference>
<keyword evidence="3" id="KW-1133">Transmembrane helix</keyword>
<dbReference type="NCBIfam" id="TIGR01352">
    <property type="entry name" value="tonB_Cterm"/>
    <property type="match status" value="1"/>
</dbReference>
<keyword evidence="8" id="KW-1185">Reference proteome</keyword>
<gene>
    <name evidence="7" type="ORF">SAMN05444167_3667</name>
</gene>
<evidence type="ECO:0000259" key="6">
    <source>
        <dbReference type="PROSITE" id="PS52015"/>
    </source>
</evidence>
<evidence type="ECO:0000256" key="4">
    <source>
        <dbReference type="ARBA" id="ARBA00023136"/>
    </source>
</evidence>
<dbReference type="EMBL" id="LT629690">
    <property type="protein sequence ID" value="SDF91085.1"/>
    <property type="molecule type" value="Genomic_DNA"/>
</dbReference>
<evidence type="ECO:0000256" key="5">
    <source>
        <dbReference type="SAM" id="MobiDB-lite"/>
    </source>
</evidence>
<protein>
    <submittedName>
        <fullName evidence="7">TonB family C-terminal domain-containing protein</fullName>
    </submittedName>
</protein>
<reference evidence="7 8" key="1">
    <citation type="submission" date="2016-10" db="EMBL/GenBank/DDBJ databases">
        <authorList>
            <person name="de Groot N.N."/>
        </authorList>
    </citation>
    <scope>NUCLEOTIDE SEQUENCE [LARGE SCALE GENOMIC DNA]</scope>
    <source>
        <strain evidence="7 8">GAS232</strain>
    </source>
</reference>
<dbReference type="PROSITE" id="PS52015">
    <property type="entry name" value="TONB_CTD"/>
    <property type="match status" value="1"/>
</dbReference>
<sequence>MGNSSIPKEGFTPRMLQPSQLEDVSVRYADEIAEMSEFFTTAGIAVEKPQALAQVAGRLREDRGFHRDLTSHVWVMLHRRGSAVRYGETLGVIALAAAGKRLAAEADENVAHDLLRFVMEAHDELNPPTGRATTSLPPSPVVAPIIPAETLKEDIAEESTVPAPTVVNIPRIAPIAQSPAVVAANRTEKEALPTFPEAVEKPSARPVLDTPIRFSRVDVEPADEPRRKSFVWAGLAAVLLLTALAGWWFYRNTSAAPEAVAAPAPVVEGNATPTPAPEAPVVTQSVPETRAAEQPSMTIAPIKPSAAPKGSRPSRAAVPSHHQAVPPRQTYAAPSSASAAPSGSQQVAAVTPPPMGVSRPPAAASAPTTSSPAPIVRSPASASKPAAPTTVSPGVLSKQLDRPGLTPEQEAEFDNTGRRYPHLLRRTPLNNNDVLMAKANVPPLNAANTVAVSAPTGTVRPTSLGVMSSNLIYSPAAAYPPAASAAHVAGAVKVEAVVDKSGNVAAARVISGPPQLRDAALNAVQQWRYKPYVLGGKARQFTTQALMEFELQ</sequence>
<feature type="domain" description="TonB C-terminal" evidence="6">
    <location>
        <begin position="464"/>
        <end position="552"/>
    </location>
</feature>
<proteinExistence type="predicted"/>
<dbReference type="InterPro" id="IPR006260">
    <property type="entry name" value="TonB/TolA_C"/>
</dbReference>
<evidence type="ECO:0000256" key="2">
    <source>
        <dbReference type="ARBA" id="ARBA00022692"/>
    </source>
</evidence>
<dbReference type="SUPFAM" id="SSF74653">
    <property type="entry name" value="TolA/TonB C-terminal domain"/>
    <property type="match status" value="1"/>
</dbReference>
<keyword evidence="4" id="KW-0472">Membrane</keyword>
<dbReference type="Proteomes" id="UP000182427">
    <property type="component" value="Chromosome I"/>
</dbReference>
<comment type="subcellular location">
    <subcellularLocation>
        <location evidence="1">Membrane</location>
        <topology evidence="1">Single-pass membrane protein</topology>
    </subcellularLocation>
</comment>
<keyword evidence="2" id="KW-0812">Transmembrane</keyword>
<evidence type="ECO:0000256" key="1">
    <source>
        <dbReference type="ARBA" id="ARBA00004167"/>
    </source>
</evidence>
<evidence type="ECO:0000256" key="3">
    <source>
        <dbReference type="ARBA" id="ARBA00022989"/>
    </source>
</evidence>
<dbReference type="GO" id="GO:0055085">
    <property type="term" value="P:transmembrane transport"/>
    <property type="evidence" value="ECO:0007669"/>
    <property type="project" value="InterPro"/>
</dbReference>
<dbReference type="InterPro" id="IPR037682">
    <property type="entry name" value="TonB_C"/>
</dbReference>
<evidence type="ECO:0000313" key="8">
    <source>
        <dbReference type="Proteomes" id="UP000182427"/>
    </source>
</evidence>